<evidence type="ECO:0000256" key="3">
    <source>
        <dbReference type="ARBA" id="ARBA00022833"/>
    </source>
</evidence>
<dbReference type="SMART" id="SM00355">
    <property type="entry name" value="ZnF_C2H2"/>
    <property type="match status" value="2"/>
</dbReference>
<dbReference type="Pfam" id="PF00226">
    <property type="entry name" value="DnaJ"/>
    <property type="match status" value="1"/>
</dbReference>
<dbReference type="InterPro" id="IPR036869">
    <property type="entry name" value="J_dom_sf"/>
</dbReference>
<keyword evidence="1" id="KW-0479">Metal-binding</keyword>
<dbReference type="STRING" id="1051890.A0A3N4MAP2"/>
<dbReference type="AlphaFoldDB" id="A0A3N4MAP2"/>
<dbReference type="PROSITE" id="PS50157">
    <property type="entry name" value="ZINC_FINGER_C2H2_2"/>
    <property type="match status" value="1"/>
</dbReference>
<evidence type="ECO:0000259" key="7">
    <source>
        <dbReference type="PROSITE" id="PS50076"/>
    </source>
</evidence>
<dbReference type="InterPro" id="IPR051964">
    <property type="entry name" value="Chaperone_stress_response"/>
</dbReference>
<dbReference type="Gene3D" id="3.30.160.60">
    <property type="entry name" value="Classic Zinc Finger"/>
    <property type="match status" value="1"/>
</dbReference>
<dbReference type="InterPro" id="IPR018253">
    <property type="entry name" value="DnaJ_domain_CS"/>
</dbReference>
<feature type="compositionally biased region" description="Acidic residues" evidence="6">
    <location>
        <begin position="443"/>
        <end position="461"/>
    </location>
</feature>
<feature type="compositionally biased region" description="Gly residues" evidence="6">
    <location>
        <begin position="102"/>
        <end position="116"/>
    </location>
</feature>
<dbReference type="InterPro" id="IPR003604">
    <property type="entry name" value="Matrin/U1-like-C_Znf_C2H2"/>
</dbReference>
<dbReference type="Proteomes" id="UP000267821">
    <property type="component" value="Unassembled WGS sequence"/>
</dbReference>
<feature type="domain" description="J" evidence="7">
    <location>
        <begin position="22"/>
        <end position="88"/>
    </location>
</feature>
<dbReference type="GO" id="GO:0008270">
    <property type="term" value="F:zinc ion binding"/>
    <property type="evidence" value="ECO:0007669"/>
    <property type="project" value="UniProtKB-KW"/>
</dbReference>
<feature type="compositionally biased region" description="Basic and acidic residues" evidence="6">
    <location>
        <begin position="401"/>
        <end position="414"/>
    </location>
</feature>
<name>A0A3N4MAP2_9PEZI</name>
<dbReference type="PANTHER" id="PTHR44029">
    <property type="entry name" value="DNAJ HOMOLOG SUBFAMILY C MEMBER 21"/>
    <property type="match status" value="1"/>
</dbReference>
<dbReference type="SMART" id="SM00451">
    <property type="entry name" value="ZnF_U1"/>
    <property type="match status" value="1"/>
</dbReference>
<gene>
    <name evidence="9" type="ORF">L211DRAFT_20038</name>
</gene>
<keyword evidence="10" id="KW-1185">Reference proteome</keyword>
<dbReference type="FunCoup" id="A0A3N4MAP2">
    <property type="interactions" value="884"/>
</dbReference>
<dbReference type="CDD" id="cd06257">
    <property type="entry name" value="DnaJ"/>
    <property type="match status" value="1"/>
</dbReference>
<dbReference type="InterPro" id="IPR022755">
    <property type="entry name" value="Znf_C2H2_jaz"/>
</dbReference>
<dbReference type="InterPro" id="IPR054076">
    <property type="entry name" value="ZUO1-like_ZHD"/>
</dbReference>
<evidence type="ECO:0000313" key="9">
    <source>
        <dbReference type="EMBL" id="RPB29492.1"/>
    </source>
</evidence>
<feature type="compositionally biased region" description="Basic and acidic residues" evidence="6">
    <location>
        <begin position="92"/>
        <end position="101"/>
    </location>
</feature>
<evidence type="ECO:0000256" key="2">
    <source>
        <dbReference type="ARBA" id="ARBA00022771"/>
    </source>
</evidence>
<dbReference type="InParanoid" id="A0A3N4MAP2"/>
<dbReference type="InterPro" id="IPR001623">
    <property type="entry name" value="DnaJ_domain"/>
</dbReference>
<evidence type="ECO:0000256" key="1">
    <source>
        <dbReference type="ARBA" id="ARBA00022723"/>
    </source>
</evidence>
<dbReference type="InterPro" id="IPR036236">
    <property type="entry name" value="Znf_C2H2_sf"/>
</dbReference>
<feature type="compositionally biased region" description="Acidic residues" evidence="6">
    <location>
        <begin position="379"/>
        <end position="390"/>
    </location>
</feature>
<dbReference type="PRINTS" id="PR00625">
    <property type="entry name" value="JDOMAIN"/>
</dbReference>
<dbReference type="Gene3D" id="1.10.287.110">
    <property type="entry name" value="DnaJ domain"/>
    <property type="match status" value="1"/>
</dbReference>
<dbReference type="SUPFAM" id="SSF57667">
    <property type="entry name" value="beta-beta-alpha zinc fingers"/>
    <property type="match status" value="1"/>
</dbReference>
<feature type="region of interest" description="Disordered" evidence="6">
    <location>
        <begin position="370"/>
        <end position="542"/>
    </location>
</feature>
<dbReference type="OrthoDB" id="5894at2759"/>
<feature type="compositionally biased region" description="Basic residues" evidence="6">
    <location>
        <begin position="515"/>
        <end position="526"/>
    </location>
</feature>
<feature type="region of interest" description="Disordered" evidence="6">
    <location>
        <begin position="92"/>
        <end position="116"/>
    </location>
</feature>
<evidence type="ECO:0000256" key="5">
    <source>
        <dbReference type="SAM" id="Coils"/>
    </source>
</evidence>
<dbReference type="SMART" id="SM00271">
    <property type="entry name" value="DnaJ"/>
    <property type="match status" value="1"/>
</dbReference>
<keyword evidence="5" id="KW-0175">Coiled coil</keyword>
<organism evidence="9 10">
    <name type="scientific">Terfezia boudieri ATCC MYA-4762</name>
    <dbReference type="NCBI Taxonomy" id="1051890"/>
    <lineage>
        <taxon>Eukaryota</taxon>
        <taxon>Fungi</taxon>
        <taxon>Dikarya</taxon>
        <taxon>Ascomycota</taxon>
        <taxon>Pezizomycotina</taxon>
        <taxon>Pezizomycetes</taxon>
        <taxon>Pezizales</taxon>
        <taxon>Pezizaceae</taxon>
        <taxon>Terfezia</taxon>
    </lineage>
</organism>
<dbReference type="SUPFAM" id="SSF46565">
    <property type="entry name" value="Chaperone J-domain"/>
    <property type="match status" value="1"/>
</dbReference>
<dbReference type="EMBL" id="ML121527">
    <property type="protein sequence ID" value="RPB29492.1"/>
    <property type="molecule type" value="Genomic_DNA"/>
</dbReference>
<feature type="domain" description="C2H2-type" evidence="8">
    <location>
        <begin position="330"/>
        <end position="359"/>
    </location>
</feature>
<evidence type="ECO:0000313" key="10">
    <source>
        <dbReference type="Proteomes" id="UP000267821"/>
    </source>
</evidence>
<dbReference type="InterPro" id="IPR013087">
    <property type="entry name" value="Znf_C2H2_type"/>
</dbReference>
<dbReference type="PROSITE" id="PS00636">
    <property type="entry name" value="DNAJ_1"/>
    <property type="match status" value="1"/>
</dbReference>
<accession>A0A3N4MAP2</accession>
<dbReference type="GO" id="GO:0003676">
    <property type="term" value="F:nucleic acid binding"/>
    <property type="evidence" value="ECO:0007669"/>
    <property type="project" value="InterPro"/>
</dbReference>
<proteinExistence type="predicted"/>
<dbReference type="GO" id="GO:0005737">
    <property type="term" value="C:cytoplasm"/>
    <property type="evidence" value="ECO:0007669"/>
    <property type="project" value="TreeGrafter"/>
</dbReference>
<dbReference type="PANTHER" id="PTHR44029:SF1">
    <property type="entry name" value="DNAJ HOMOLOG SUBFAMILY C MEMBER 21"/>
    <property type="match status" value="1"/>
</dbReference>
<feature type="region of interest" description="Disordered" evidence="6">
    <location>
        <begin position="558"/>
        <end position="589"/>
    </location>
</feature>
<dbReference type="PROSITE" id="PS00028">
    <property type="entry name" value="ZINC_FINGER_C2H2_1"/>
    <property type="match status" value="1"/>
</dbReference>
<protein>
    <submittedName>
        <fullName evidence="9">DnaJ-domain-containing protein</fullName>
    </submittedName>
</protein>
<feature type="compositionally biased region" description="Polar residues" evidence="6">
    <location>
        <begin position="489"/>
        <end position="499"/>
    </location>
</feature>
<evidence type="ECO:0000256" key="4">
    <source>
        <dbReference type="PROSITE-ProRule" id="PRU00042"/>
    </source>
</evidence>
<evidence type="ECO:0000259" key="8">
    <source>
        <dbReference type="PROSITE" id="PS50157"/>
    </source>
</evidence>
<reference evidence="9 10" key="1">
    <citation type="journal article" date="2018" name="Nat. Ecol. Evol.">
        <title>Pezizomycetes genomes reveal the molecular basis of ectomycorrhizal truffle lifestyle.</title>
        <authorList>
            <person name="Murat C."/>
            <person name="Payen T."/>
            <person name="Noel B."/>
            <person name="Kuo A."/>
            <person name="Morin E."/>
            <person name="Chen J."/>
            <person name="Kohler A."/>
            <person name="Krizsan K."/>
            <person name="Balestrini R."/>
            <person name="Da Silva C."/>
            <person name="Montanini B."/>
            <person name="Hainaut M."/>
            <person name="Levati E."/>
            <person name="Barry K.W."/>
            <person name="Belfiori B."/>
            <person name="Cichocki N."/>
            <person name="Clum A."/>
            <person name="Dockter R.B."/>
            <person name="Fauchery L."/>
            <person name="Guy J."/>
            <person name="Iotti M."/>
            <person name="Le Tacon F."/>
            <person name="Lindquist E.A."/>
            <person name="Lipzen A."/>
            <person name="Malagnac F."/>
            <person name="Mello A."/>
            <person name="Molinier V."/>
            <person name="Miyauchi S."/>
            <person name="Poulain J."/>
            <person name="Riccioni C."/>
            <person name="Rubini A."/>
            <person name="Sitrit Y."/>
            <person name="Splivallo R."/>
            <person name="Traeger S."/>
            <person name="Wang M."/>
            <person name="Zifcakova L."/>
            <person name="Wipf D."/>
            <person name="Zambonelli A."/>
            <person name="Paolocci F."/>
            <person name="Nowrousian M."/>
            <person name="Ottonello S."/>
            <person name="Baldrian P."/>
            <person name="Spatafora J.W."/>
            <person name="Henrissat B."/>
            <person name="Nagy L.G."/>
            <person name="Aury J.M."/>
            <person name="Wincker P."/>
            <person name="Grigoriev I.V."/>
            <person name="Bonfante P."/>
            <person name="Martin F.M."/>
        </authorList>
    </citation>
    <scope>NUCLEOTIDE SEQUENCE [LARGE SCALE GENOMIC DNA]</scope>
    <source>
        <strain evidence="9 10">ATCC MYA-4762</strain>
    </source>
</reference>
<dbReference type="PROSITE" id="PS50076">
    <property type="entry name" value="DNAJ_2"/>
    <property type="match status" value="1"/>
</dbReference>
<dbReference type="Pfam" id="PF12171">
    <property type="entry name" value="zf-C2H2_jaz"/>
    <property type="match status" value="1"/>
</dbReference>
<keyword evidence="2 4" id="KW-0863">Zinc-finger</keyword>
<evidence type="ECO:0000256" key="6">
    <source>
        <dbReference type="SAM" id="MobiDB-lite"/>
    </source>
</evidence>
<sequence length="589" mass="65303">MGNAWSSGAGWAPEPTTATKTCYYELLSIERSATQEEVKKAYKRKALELHPDRNYSDAERTTKLFVEVQAAYEVLSDPQERAWYDSHRESILHGRDPHAGRGGEGGGGGGAGGGGYESTTPEEILSWFSLFPSKSKINYSDSATGFYTVLSNTFAKLADEERSAAVEQGLKEPWLPSFGGSKSGYDDHVKKFYQHWTCFKTVKNFAWYKVYRLSDAQDRWIRRAMEKENIRLCHEAKQEYEDNVREFVQFVRKRDPRYILPTPKTEAERQAESLAKSKEQAARARAANAAAQKEYKPADWTQVAPEENGLYADNEHWEGGMEEEELKVVFECVVCRKTFKTNGQMGAHEKSKKHKQEVLKLKKEMEKENRVLGLSAEVSENEGEEEEEKEGDVGGEQLGSDSKDTNGSEVKGEYKVVVANEESEDENSSSIPSAKQTLKKTEDEDGKGEEGEEAEEAEDSDYVTTSIFHARVLGSTTTTPGESNDEKANSSNLPTTLAETTLDEKKPQPQLPKIGKAKAKREKKKAASAAASGSGTPVSEHTCVACKEQFTSKTKMFNHLKENQSHVAAPSHVKGNGGGGGVKSKGKKK</sequence>
<keyword evidence="3" id="KW-0862">Zinc</keyword>
<dbReference type="FunFam" id="1.10.287.110:FF:000046">
    <property type="entry name" value="dnaJ homolog subfamily C member 21"/>
    <property type="match status" value="1"/>
</dbReference>
<dbReference type="Pfam" id="PF21884">
    <property type="entry name" value="ZUO1-like_ZHD"/>
    <property type="match status" value="1"/>
</dbReference>
<feature type="coiled-coil region" evidence="5">
    <location>
        <begin position="264"/>
        <end position="294"/>
    </location>
</feature>